<dbReference type="HOGENOM" id="CLU_1628260_0_0_1"/>
<dbReference type="Proteomes" id="UP000054248">
    <property type="component" value="Unassembled WGS sequence"/>
</dbReference>
<dbReference type="OrthoDB" id="10391442at2759"/>
<dbReference type="EMBL" id="KN823056">
    <property type="protein sequence ID" value="KIO24682.1"/>
    <property type="molecule type" value="Genomic_DNA"/>
</dbReference>
<sequence>MSSSETRYCDLCDKKIVVWLSTPNGDFNWKQHLKSGGHQAKVARSAQETKVDAKYSEQPPQSSHTEPLPMSAPPARPANSEASRPPVFKPFSQQASWASQEGSANLRPTADRMFSPSNVPLPPTSQPLASQQAVPPMSSETGSYLPTPPGHPPEYWRSPPNYR</sequence>
<name>A0A0C3LTG9_9AGAM</name>
<reference evidence="3" key="2">
    <citation type="submission" date="2015-01" db="EMBL/GenBank/DDBJ databases">
        <title>Evolutionary Origins and Diversification of the Mycorrhizal Mutualists.</title>
        <authorList>
            <consortium name="DOE Joint Genome Institute"/>
            <consortium name="Mycorrhizal Genomics Consortium"/>
            <person name="Kohler A."/>
            <person name="Kuo A."/>
            <person name="Nagy L.G."/>
            <person name="Floudas D."/>
            <person name="Copeland A."/>
            <person name="Barry K.W."/>
            <person name="Cichocki N."/>
            <person name="Veneault-Fourrey C."/>
            <person name="LaButti K."/>
            <person name="Lindquist E.A."/>
            <person name="Lipzen A."/>
            <person name="Lundell T."/>
            <person name="Morin E."/>
            <person name="Murat C."/>
            <person name="Riley R."/>
            <person name="Ohm R."/>
            <person name="Sun H."/>
            <person name="Tunlid A."/>
            <person name="Henrissat B."/>
            <person name="Grigoriev I.V."/>
            <person name="Hibbett D.S."/>
            <person name="Martin F."/>
        </authorList>
    </citation>
    <scope>NUCLEOTIDE SEQUENCE [LARGE SCALE GENOMIC DNA]</scope>
    <source>
        <strain evidence="3">MUT 4182</strain>
    </source>
</reference>
<feature type="compositionally biased region" description="Polar residues" evidence="1">
    <location>
        <begin position="91"/>
        <end position="103"/>
    </location>
</feature>
<proteinExistence type="predicted"/>
<dbReference type="Gene3D" id="3.30.160.60">
    <property type="entry name" value="Classic Zinc Finger"/>
    <property type="match status" value="1"/>
</dbReference>
<feature type="compositionally biased region" description="Polar residues" evidence="1">
    <location>
        <begin position="126"/>
        <end position="144"/>
    </location>
</feature>
<evidence type="ECO:0000256" key="1">
    <source>
        <dbReference type="SAM" id="MobiDB-lite"/>
    </source>
</evidence>
<evidence type="ECO:0008006" key="4">
    <source>
        <dbReference type="Google" id="ProtNLM"/>
    </source>
</evidence>
<gene>
    <name evidence="2" type="ORF">M407DRAFT_244353</name>
</gene>
<protein>
    <recommendedName>
        <fullName evidence="4">U1-type domain-containing protein</fullName>
    </recommendedName>
</protein>
<evidence type="ECO:0000313" key="3">
    <source>
        <dbReference type="Proteomes" id="UP000054248"/>
    </source>
</evidence>
<feature type="region of interest" description="Disordered" evidence="1">
    <location>
        <begin position="31"/>
        <end position="163"/>
    </location>
</feature>
<organism evidence="2 3">
    <name type="scientific">Tulasnella calospora MUT 4182</name>
    <dbReference type="NCBI Taxonomy" id="1051891"/>
    <lineage>
        <taxon>Eukaryota</taxon>
        <taxon>Fungi</taxon>
        <taxon>Dikarya</taxon>
        <taxon>Basidiomycota</taxon>
        <taxon>Agaricomycotina</taxon>
        <taxon>Agaricomycetes</taxon>
        <taxon>Cantharellales</taxon>
        <taxon>Tulasnellaceae</taxon>
        <taxon>Tulasnella</taxon>
    </lineage>
</organism>
<evidence type="ECO:0000313" key="2">
    <source>
        <dbReference type="EMBL" id="KIO24682.1"/>
    </source>
</evidence>
<keyword evidence="3" id="KW-1185">Reference proteome</keyword>
<accession>A0A0C3LTG9</accession>
<reference evidence="2 3" key="1">
    <citation type="submission" date="2014-04" db="EMBL/GenBank/DDBJ databases">
        <authorList>
            <consortium name="DOE Joint Genome Institute"/>
            <person name="Kuo A."/>
            <person name="Girlanda M."/>
            <person name="Perotto S."/>
            <person name="Kohler A."/>
            <person name="Nagy L.G."/>
            <person name="Floudas D."/>
            <person name="Copeland A."/>
            <person name="Barry K.W."/>
            <person name="Cichocki N."/>
            <person name="Veneault-Fourrey C."/>
            <person name="LaButti K."/>
            <person name="Lindquist E.A."/>
            <person name="Lipzen A."/>
            <person name="Lundell T."/>
            <person name="Morin E."/>
            <person name="Murat C."/>
            <person name="Sun H."/>
            <person name="Tunlid A."/>
            <person name="Henrissat B."/>
            <person name="Grigoriev I.V."/>
            <person name="Hibbett D.S."/>
            <person name="Martin F."/>
            <person name="Nordberg H.P."/>
            <person name="Cantor M.N."/>
            <person name="Hua S.X."/>
        </authorList>
    </citation>
    <scope>NUCLEOTIDE SEQUENCE [LARGE SCALE GENOMIC DNA]</scope>
    <source>
        <strain evidence="2 3">MUT 4182</strain>
    </source>
</reference>
<dbReference type="AlphaFoldDB" id="A0A0C3LTG9"/>